<dbReference type="RefSeq" id="YP_009637093.1">
    <property type="nucleotide sequence ID" value="NC_042322.1"/>
</dbReference>
<dbReference type="EMBL" id="JF937101">
    <property type="protein sequence ID" value="AEK09561.1"/>
    <property type="molecule type" value="Genomic_DNA"/>
</dbReference>
<protein>
    <submittedName>
        <fullName evidence="1">Uncharacterized protein</fullName>
    </submittedName>
</protein>
<dbReference type="Proteomes" id="UP000008414">
    <property type="component" value="Segment"/>
</dbReference>
<proteinExistence type="predicted"/>
<evidence type="ECO:0000313" key="2">
    <source>
        <dbReference type="Proteomes" id="UP000008414"/>
    </source>
</evidence>
<gene>
    <name evidence="1" type="primary">182</name>
    <name evidence="1" type="ORF">LITTLEE_182</name>
</gene>
<keyword evidence="2" id="KW-1185">Reference proteome</keyword>
<dbReference type="GeneID" id="40233839"/>
<reference evidence="1 2" key="1">
    <citation type="journal article" date="2012" name="J. Virol.">
        <title>Complete Genome Sequences of 138 Mycobacteriophages.</title>
        <authorList>
            <consortium name="the Science Education Alliance Phage Hunters Advancing Genomics and Evolutionary Science Program"/>
            <consortium name="the KwaZulu-Natal Research Institute for Tuberculosis and HIV Mycobacterial Genetics Course Students"/>
            <consortium name="the Phage Hunters Integrating Research and Education Program"/>
            <person name="Hatfull G.F."/>
        </authorList>
    </citation>
    <scope>NUCLEOTIDE SEQUENCE [LARGE SCALE GENOMIC DNA]</scope>
    <source>
        <strain evidence="1">LittleE</strain>
    </source>
</reference>
<dbReference type="OrthoDB" id="19533at10239"/>
<sequence>MMRRGLALALHWLALRIYRDEHTERIEITDEYDIVRCRVEVAGDESGHGVDSEYDLLPPGWTMRQFKDGERYR</sequence>
<name>G1D467_9CAUD</name>
<accession>G1D467</accession>
<organism evidence="1 2">
    <name type="scientific">Mycobacterium phage LittleE</name>
    <dbReference type="NCBI Taxonomy" id="2922212"/>
    <lineage>
        <taxon>Viruses</taxon>
        <taxon>Duplodnaviria</taxon>
        <taxon>Heunggongvirae</taxon>
        <taxon>Uroviricota</taxon>
        <taxon>Caudoviricetes</taxon>
        <taxon>Omegavirus</taxon>
        <taxon>Omegavirus littlee</taxon>
    </lineage>
</organism>
<evidence type="ECO:0000313" key="1">
    <source>
        <dbReference type="EMBL" id="AEK09561.1"/>
    </source>
</evidence>